<keyword evidence="8" id="KW-1185">Reference proteome</keyword>
<feature type="transmembrane region" description="Helical" evidence="6">
    <location>
        <begin position="135"/>
        <end position="156"/>
    </location>
</feature>
<comment type="subcellular location">
    <subcellularLocation>
        <location evidence="1">Cell membrane</location>
        <topology evidence="1">Multi-pass membrane protein</topology>
    </subcellularLocation>
</comment>
<dbReference type="PANTHER" id="PTHR30482:SF10">
    <property type="entry name" value="HIGH-AFFINITY BRANCHED-CHAIN AMINO ACID TRANSPORT PROTEIN BRAE"/>
    <property type="match status" value="1"/>
</dbReference>
<reference evidence="7" key="2">
    <citation type="submission" date="2022-06" db="EMBL/GenBank/DDBJ databases">
        <title>Thermospira aquatica gen. nov., sp. nov.</title>
        <authorList>
            <person name="Ben Ali Gam Z."/>
            <person name="Labat M."/>
        </authorList>
    </citation>
    <scope>NUCLEOTIDE SEQUENCE</scope>
    <source>
        <strain evidence="7">F1F22</strain>
    </source>
</reference>
<feature type="transmembrane region" description="Helical" evidence="6">
    <location>
        <begin position="218"/>
        <end position="248"/>
    </location>
</feature>
<evidence type="ECO:0000256" key="3">
    <source>
        <dbReference type="ARBA" id="ARBA00022692"/>
    </source>
</evidence>
<evidence type="ECO:0000256" key="2">
    <source>
        <dbReference type="ARBA" id="ARBA00022475"/>
    </source>
</evidence>
<dbReference type="KEGG" id="taqu:KDW03_09730"/>
<gene>
    <name evidence="7" type="ORF">KDW03_09730</name>
</gene>
<feature type="transmembrane region" description="Helical" evidence="6">
    <location>
        <begin position="31"/>
        <end position="51"/>
    </location>
</feature>
<dbReference type="AlphaFoldDB" id="A0AAX3BBQ5"/>
<organism evidence="7 8">
    <name type="scientific">Thermospira aquatica</name>
    <dbReference type="NCBI Taxonomy" id="2828656"/>
    <lineage>
        <taxon>Bacteria</taxon>
        <taxon>Pseudomonadati</taxon>
        <taxon>Spirochaetota</taxon>
        <taxon>Spirochaetia</taxon>
        <taxon>Brevinematales</taxon>
        <taxon>Thermospiraceae</taxon>
        <taxon>Thermospira</taxon>
    </lineage>
</organism>
<reference evidence="7" key="1">
    <citation type="submission" date="2021-04" db="EMBL/GenBank/DDBJ databases">
        <authorList>
            <person name="Postec A."/>
        </authorList>
    </citation>
    <scope>NUCLEOTIDE SEQUENCE</scope>
    <source>
        <strain evidence="7">F1F22</strain>
    </source>
</reference>
<dbReference type="EMBL" id="CP073355">
    <property type="protein sequence ID" value="URA09752.1"/>
    <property type="molecule type" value="Genomic_DNA"/>
</dbReference>
<dbReference type="InterPro" id="IPR043428">
    <property type="entry name" value="LivM-like"/>
</dbReference>
<dbReference type="CDD" id="cd06581">
    <property type="entry name" value="TM_PBP1_LivM_like"/>
    <property type="match status" value="1"/>
</dbReference>
<evidence type="ECO:0000256" key="1">
    <source>
        <dbReference type="ARBA" id="ARBA00004651"/>
    </source>
</evidence>
<evidence type="ECO:0000256" key="6">
    <source>
        <dbReference type="SAM" id="Phobius"/>
    </source>
</evidence>
<feature type="transmembrane region" description="Helical" evidence="6">
    <location>
        <begin position="260"/>
        <end position="280"/>
    </location>
</feature>
<dbReference type="GO" id="GO:0015658">
    <property type="term" value="F:branched-chain amino acid transmembrane transporter activity"/>
    <property type="evidence" value="ECO:0007669"/>
    <property type="project" value="InterPro"/>
</dbReference>
<protein>
    <submittedName>
        <fullName evidence="7">Branched-chain amino acid ABC transporter permease</fullName>
    </submittedName>
</protein>
<accession>A0AAX3BBQ5</accession>
<dbReference type="GO" id="GO:0005886">
    <property type="term" value="C:plasma membrane"/>
    <property type="evidence" value="ECO:0007669"/>
    <property type="project" value="UniProtKB-SubCell"/>
</dbReference>
<feature type="transmembrane region" description="Helical" evidence="6">
    <location>
        <begin position="186"/>
        <end position="206"/>
    </location>
</feature>
<keyword evidence="5 6" id="KW-0472">Membrane</keyword>
<keyword evidence="3 6" id="KW-0812">Transmembrane</keyword>
<feature type="transmembrane region" description="Helical" evidence="6">
    <location>
        <begin position="7"/>
        <end position="25"/>
    </location>
</feature>
<dbReference type="PANTHER" id="PTHR30482">
    <property type="entry name" value="HIGH-AFFINITY BRANCHED-CHAIN AMINO ACID TRANSPORT SYSTEM PERMEASE"/>
    <property type="match status" value="1"/>
</dbReference>
<proteinExistence type="predicted"/>
<evidence type="ECO:0000313" key="8">
    <source>
        <dbReference type="Proteomes" id="UP001056539"/>
    </source>
</evidence>
<keyword evidence="2" id="KW-1003">Cell membrane</keyword>
<sequence>MLNFLSLLVIYIEIYAILALSLNLIAGYTGLLSLCHAAFFAIGAYTTAIGMTMGGWNFWFSLFVSGILASMLGLVVGLPTLRLKGDYLAIATLGFGEVVKNIIINWDSLTRGPNGINGVPTPEMFGLKFGYDTPFAYVLLYALFVAGTYFVIRWVVHSRFGRALEAIREDEIAVGAMGINAVKYKVVAFMMGAFFAGIAGSLWAVYNQSVAPQTFDFMLSVLVLCMVVLGGLGNSLGAILGALVIVILSELPRLTGLTSLIPAQFNQMFFGLLLILVMIFRPQGVLGRKRISYETEVARILERRSS</sequence>
<evidence type="ECO:0000256" key="5">
    <source>
        <dbReference type="ARBA" id="ARBA00023136"/>
    </source>
</evidence>
<evidence type="ECO:0000256" key="4">
    <source>
        <dbReference type="ARBA" id="ARBA00022989"/>
    </source>
</evidence>
<dbReference type="Pfam" id="PF02653">
    <property type="entry name" value="BPD_transp_2"/>
    <property type="match status" value="1"/>
</dbReference>
<name>A0AAX3BBQ5_9SPIR</name>
<evidence type="ECO:0000313" key="7">
    <source>
        <dbReference type="EMBL" id="URA09752.1"/>
    </source>
</evidence>
<feature type="transmembrane region" description="Helical" evidence="6">
    <location>
        <begin position="58"/>
        <end position="78"/>
    </location>
</feature>
<dbReference type="Proteomes" id="UP001056539">
    <property type="component" value="Chromosome"/>
</dbReference>
<dbReference type="InterPro" id="IPR001851">
    <property type="entry name" value="ABC_transp_permease"/>
</dbReference>
<keyword evidence="4 6" id="KW-1133">Transmembrane helix</keyword>
<dbReference type="RefSeq" id="WP_271434886.1">
    <property type="nucleotide sequence ID" value="NZ_CP073355.1"/>
</dbReference>